<dbReference type="OrthoDB" id="10528059at2759"/>
<dbReference type="RefSeq" id="XP_007710743.1">
    <property type="nucleotide sequence ID" value="XM_007712553.1"/>
</dbReference>
<proteinExistence type="predicted"/>
<evidence type="ECO:0000313" key="3">
    <source>
        <dbReference type="Proteomes" id="UP000053841"/>
    </source>
</evidence>
<dbReference type="EMBL" id="KI964583">
    <property type="protein sequence ID" value="EUC34956.1"/>
    <property type="molecule type" value="Genomic_DNA"/>
</dbReference>
<dbReference type="AlphaFoldDB" id="W6YTW9"/>
<dbReference type="HOGENOM" id="CLU_2721858_0_0_1"/>
<dbReference type="KEGG" id="bze:COCCADRAFT_3810"/>
<sequence length="72" mass="7757">MMNTKVIALCLMFHIAGSLGGPANAAPESSITNVIEDSAKQVAASEGPIDASKKDGMFIQYIWKHPSFQYDI</sequence>
<feature type="signal peptide" evidence="1">
    <location>
        <begin position="1"/>
        <end position="20"/>
    </location>
</feature>
<dbReference type="Proteomes" id="UP000053841">
    <property type="component" value="Unassembled WGS sequence"/>
</dbReference>
<protein>
    <submittedName>
        <fullName evidence="2">Uncharacterized protein</fullName>
    </submittedName>
</protein>
<keyword evidence="1" id="KW-0732">Signal</keyword>
<keyword evidence="3" id="KW-1185">Reference proteome</keyword>
<evidence type="ECO:0000256" key="1">
    <source>
        <dbReference type="SAM" id="SignalP"/>
    </source>
</evidence>
<organism evidence="2 3">
    <name type="scientific">Cochliobolus carbonum (strain 26-R-13)</name>
    <name type="common">Maize leaf spot fungus</name>
    <name type="synonym">Bipolaris zeicola</name>
    <dbReference type="NCBI Taxonomy" id="930089"/>
    <lineage>
        <taxon>Eukaryota</taxon>
        <taxon>Fungi</taxon>
        <taxon>Dikarya</taxon>
        <taxon>Ascomycota</taxon>
        <taxon>Pezizomycotina</taxon>
        <taxon>Dothideomycetes</taxon>
        <taxon>Pleosporomycetidae</taxon>
        <taxon>Pleosporales</taxon>
        <taxon>Pleosporineae</taxon>
        <taxon>Pleosporaceae</taxon>
        <taxon>Bipolaris</taxon>
    </lineage>
</organism>
<evidence type="ECO:0000313" key="2">
    <source>
        <dbReference type="EMBL" id="EUC34956.1"/>
    </source>
</evidence>
<dbReference type="GeneID" id="19148686"/>
<name>W6YTW9_COCC2</name>
<reference evidence="2 3" key="1">
    <citation type="journal article" date="2013" name="PLoS Genet.">
        <title>Comparative genome structure, secondary metabolite, and effector coding capacity across Cochliobolus pathogens.</title>
        <authorList>
            <person name="Condon B.J."/>
            <person name="Leng Y."/>
            <person name="Wu D."/>
            <person name="Bushley K.E."/>
            <person name="Ohm R.A."/>
            <person name="Otillar R."/>
            <person name="Martin J."/>
            <person name="Schackwitz W."/>
            <person name="Grimwood J."/>
            <person name="MohdZainudin N."/>
            <person name="Xue C."/>
            <person name="Wang R."/>
            <person name="Manning V.A."/>
            <person name="Dhillon B."/>
            <person name="Tu Z.J."/>
            <person name="Steffenson B.J."/>
            <person name="Salamov A."/>
            <person name="Sun H."/>
            <person name="Lowry S."/>
            <person name="LaButti K."/>
            <person name="Han J."/>
            <person name="Copeland A."/>
            <person name="Lindquist E."/>
            <person name="Barry K."/>
            <person name="Schmutz J."/>
            <person name="Baker S.E."/>
            <person name="Ciuffetti L.M."/>
            <person name="Grigoriev I.V."/>
            <person name="Zhong S."/>
            <person name="Turgeon B.G."/>
        </authorList>
    </citation>
    <scope>NUCLEOTIDE SEQUENCE [LARGE SCALE GENOMIC DNA]</scope>
    <source>
        <strain evidence="2 3">26-R-13</strain>
    </source>
</reference>
<gene>
    <name evidence="2" type="ORF">COCCADRAFT_3810</name>
</gene>
<accession>W6YTW9</accession>
<feature type="chain" id="PRO_5004889409" evidence="1">
    <location>
        <begin position="21"/>
        <end position="72"/>
    </location>
</feature>